<proteinExistence type="predicted"/>
<accession>S2E455</accession>
<organism evidence="1 2">
    <name type="scientific">Indibacter alkaliphilus (strain CCUG 57479 / KCTC 22604 / LW1)</name>
    <dbReference type="NCBI Taxonomy" id="1189612"/>
    <lineage>
        <taxon>Bacteria</taxon>
        <taxon>Pseudomonadati</taxon>
        <taxon>Bacteroidota</taxon>
        <taxon>Cytophagia</taxon>
        <taxon>Cytophagales</taxon>
        <taxon>Cyclobacteriaceae</taxon>
    </lineage>
</organism>
<sequence length="46" mass="5122">MTYGYQQEIPLGFHLIFSPMGCGTIRFEYVKAYGCAFPMATVTSPP</sequence>
<keyword evidence="2" id="KW-1185">Reference proteome</keyword>
<reference evidence="1 2" key="1">
    <citation type="journal article" date="2013" name="Genome Announc.">
        <title>Draft Genome Sequence of Indibacter alkaliphilus Strain LW1T, Isolated from Lonar Lake, a Haloalkaline Lake in the Buldana District of Maharashtra, India.</title>
        <authorList>
            <person name="Singh A."/>
            <person name="Kumar Jangir P."/>
            <person name="Sharma R."/>
            <person name="Singh A."/>
            <person name="Kumar Pinnaka A."/>
            <person name="Shivaji S."/>
        </authorList>
    </citation>
    <scope>NUCLEOTIDE SEQUENCE [LARGE SCALE GENOMIC DNA]</scope>
    <source>
        <strain evidence="2">CCUG 57479 / KCTC 22604 / LW1</strain>
    </source>
</reference>
<evidence type="ECO:0000313" key="1">
    <source>
        <dbReference type="EMBL" id="EOZ99346.1"/>
    </source>
</evidence>
<gene>
    <name evidence="1" type="ORF">A33Q_0583</name>
</gene>
<comment type="caution">
    <text evidence="1">The sequence shown here is derived from an EMBL/GenBank/DDBJ whole genome shotgun (WGS) entry which is preliminary data.</text>
</comment>
<dbReference type="STRING" id="1189612.A33Q_0583"/>
<evidence type="ECO:0000313" key="2">
    <source>
        <dbReference type="Proteomes" id="UP000006073"/>
    </source>
</evidence>
<protein>
    <submittedName>
        <fullName evidence="1">Uncharacterized protein</fullName>
    </submittedName>
</protein>
<name>S2E455_INDAL</name>
<dbReference type="AlphaFoldDB" id="S2E455"/>
<dbReference type="Proteomes" id="UP000006073">
    <property type="component" value="Unassembled WGS sequence"/>
</dbReference>
<dbReference type="EMBL" id="ALWO02000013">
    <property type="protein sequence ID" value="EOZ99346.1"/>
    <property type="molecule type" value="Genomic_DNA"/>
</dbReference>